<evidence type="ECO:0000313" key="6">
    <source>
        <dbReference type="Proteomes" id="UP000821853"/>
    </source>
</evidence>
<name>A0A9J6G6D7_HAELO</name>
<dbReference type="PROSITE" id="PS50189">
    <property type="entry name" value="NTR"/>
    <property type="match status" value="1"/>
</dbReference>
<dbReference type="InterPro" id="IPR008993">
    <property type="entry name" value="TIMP-like_OB-fold"/>
</dbReference>
<accession>A0A9J6G6D7</accession>
<feature type="domain" description="NTR" evidence="4">
    <location>
        <begin position="263"/>
        <end position="384"/>
    </location>
</feature>
<comment type="subcellular location">
    <subcellularLocation>
        <location evidence="1">Secreted</location>
    </subcellularLocation>
</comment>
<keyword evidence="6" id="KW-1185">Reference proteome</keyword>
<keyword evidence="2" id="KW-0964">Secreted</keyword>
<gene>
    <name evidence="5" type="ORF">HPB48_007390</name>
</gene>
<dbReference type="AlphaFoldDB" id="A0A9J6G6D7"/>
<evidence type="ECO:0000256" key="2">
    <source>
        <dbReference type="ARBA" id="ARBA00022525"/>
    </source>
</evidence>
<proteinExistence type="predicted"/>
<sequence>MKLKNPTQKVQIKGKRSCLDGIERRTNKGNQYLVPELVNARTLQLLVADGRSIHHSSVCAVSKLAARNSLIARYSHDYFAAALWDQWPSRSIVPNKGITNKTIVWESRKLSGGTSTILAGGTSFTHEMAENGSEALTAVGPTMKPVTLAVYIAKKGNSSIRYQYWVPKEDNVLRSAARGAPTSLVYRAGTESHPAEHHYRRARVHAGPLLDNAIPFLGNHAATGQPATPVATNINDVVQLPAAKPIKRTKQKTSKGKGKKGRCPVCHRARNQLHHFCKSDIVIQATVLSAERVEGSLRYDVLVAESYRNILDLKHREYLWAADSRCACPRLHVGREYVVMAREQRDFVNKESKLVVDSKSFVRRFTDRRSRQLSRLKKLQDRKCNLTT</sequence>
<dbReference type="Proteomes" id="UP000821853">
    <property type="component" value="Chromosome 3"/>
</dbReference>
<dbReference type="OrthoDB" id="5781878at2759"/>
<evidence type="ECO:0000313" key="5">
    <source>
        <dbReference type="EMBL" id="KAH9370273.1"/>
    </source>
</evidence>
<keyword evidence="3" id="KW-1015">Disulfide bond</keyword>
<dbReference type="InterPro" id="IPR010294">
    <property type="entry name" value="ADAMTS_spacer1"/>
</dbReference>
<evidence type="ECO:0000256" key="1">
    <source>
        <dbReference type="ARBA" id="ARBA00004613"/>
    </source>
</evidence>
<dbReference type="Gene3D" id="2.60.120.830">
    <property type="match status" value="1"/>
</dbReference>
<dbReference type="SUPFAM" id="SSF50242">
    <property type="entry name" value="TIMP-like"/>
    <property type="match status" value="1"/>
</dbReference>
<dbReference type="InterPro" id="IPR001134">
    <property type="entry name" value="Netrin_domain"/>
</dbReference>
<evidence type="ECO:0000256" key="3">
    <source>
        <dbReference type="ARBA" id="ARBA00023157"/>
    </source>
</evidence>
<reference evidence="5 6" key="1">
    <citation type="journal article" date="2020" name="Cell">
        <title>Large-Scale Comparative Analyses of Tick Genomes Elucidate Their Genetic Diversity and Vector Capacities.</title>
        <authorList>
            <consortium name="Tick Genome and Microbiome Consortium (TIGMIC)"/>
            <person name="Jia N."/>
            <person name="Wang J."/>
            <person name="Shi W."/>
            <person name="Du L."/>
            <person name="Sun Y."/>
            <person name="Zhan W."/>
            <person name="Jiang J.F."/>
            <person name="Wang Q."/>
            <person name="Zhang B."/>
            <person name="Ji P."/>
            <person name="Bell-Sakyi L."/>
            <person name="Cui X.M."/>
            <person name="Yuan T.T."/>
            <person name="Jiang B.G."/>
            <person name="Yang W.F."/>
            <person name="Lam T.T."/>
            <person name="Chang Q.C."/>
            <person name="Ding S.J."/>
            <person name="Wang X.J."/>
            <person name="Zhu J.G."/>
            <person name="Ruan X.D."/>
            <person name="Zhao L."/>
            <person name="Wei J.T."/>
            <person name="Ye R.Z."/>
            <person name="Que T.C."/>
            <person name="Du C.H."/>
            <person name="Zhou Y.H."/>
            <person name="Cheng J.X."/>
            <person name="Dai P.F."/>
            <person name="Guo W.B."/>
            <person name="Han X.H."/>
            <person name="Huang E.J."/>
            <person name="Li L.F."/>
            <person name="Wei W."/>
            <person name="Gao Y.C."/>
            <person name="Liu J.Z."/>
            <person name="Shao H.Z."/>
            <person name="Wang X."/>
            <person name="Wang C.C."/>
            <person name="Yang T.C."/>
            <person name="Huo Q.B."/>
            <person name="Li W."/>
            <person name="Chen H.Y."/>
            <person name="Chen S.E."/>
            <person name="Zhou L.G."/>
            <person name="Ni X.B."/>
            <person name="Tian J.H."/>
            <person name="Sheng Y."/>
            <person name="Liu T."/>
            <person name="Pan Y.S."/>
            <person name="Xia L.Y."/>
            <person name="Li J."/>
            <person name="Zhao F."/>
            <person name="Cao W.C."/>
        </authorList>
    </citation>
    <scope>NUCLEOTIDE SEQUENCE [LARGE SCALE GENOMIC DNA]</scope>
    <source>
        <strain evidence="5">HaeL-2018</strain>
    </source>
</reference>
<organism evidence="5 6">
    <name type="scientific">Haemaphysalis longicornis</name>
    <name type="common">Bush tick</name>
    <dbReference type="NCBI Taxonomy" id="44386"/>
    <lineage>
        <taxon>Eukaryota</taxon>
        <taxon>Metazoa</taxon>
        <taxon>Ecdysozoa</taxon>
        <taxon>Arthropoda</taxon>
        <taxon>Chelicerata</taxon>
        <taxon>Arachnida</taxon>
        <taxon>Acari</taxon>
        <taxon>Parasitiformes</taxon>
        <taxon>Ixodida</taxon>
        <taxon>Ixodoidea</taxon>
        <taxon>Ixodidae</taxon>
        <taxon>Haemaphysalinae</taxon>
        <taxon>Haemaphysalis</taxon>
    </lineage>
</organism>
<dbReference type="SMART" id="SM00643">
    <property type="entry name" value="C345C"/>
    <property type="match status" value="1"/>
</dbReference>
<dbReference type="GO" id="GO:0005576">
    <property type="term" value="C:extracellular region"/>
    <property type="evidence" value="ECO:0007669"/>
    <property type="project" value="UniProtKB-SubCell"/>
</dbReference>
<protein>
    <recommendedName>
        <fullName evidence="4">NTR domain-containing protein</fullName>
    </recommendedName>
</protein>
<evidence type="ECO:0000259" key="4">
    <source>
        <dbReference type="PROSITE" id="PS50189"/>
    </source>
</evidence>
<dbReference type="Gene3D" id="2.40.50.120">
    <property type="match status" value="1"/>
</dbReference>
<comment type="caution">
    <text evidence="5">The sequence shown here is derived from an EMBL/GenBank/DDBJ whole genome shotgun (WGS) entry which is preliminary data.</text>
</comment>
<dbReference type="VEuPathDB" id="VectorBase:HLOH_061318"/>
<dbReference type="Pfam" id="PF01759">
    <property type="entry name" value="NTR"/>
    <property type="match status" value="1"/>
</dbReference>
<dbReference type="Pfam" id="PF05986">
    <property type="entry name" value="ADAMTS_spacer1"/>
    <property type="match status" value="1"/>
</dbReference>
<dbReference type="InterPro" id="IPR018933">
    <property type="entry name" value="Netrin_module_non-TIMP"/>
</dbReference>
<dbReference type="EMBL" id="JABSTR010000005">
    <property type="protein sequence ID" value="KAH9370273.1"/>
    <property type="molecule type" value="Genomic_DNA"/>
</dbReference>